<dbReference type="CDD" id="cd18735">
    <property type="entry name" value="PIN_HiVapC1-like"/>
    <property type="match status" value="1"/>
</dbReference>
<evidence type="ECO:0000256" key="3">
    <source>
        <dbReference type="ARBA" id="ARBA00022722"/>
    </source>
</evidence>
<dbReference type="GO" id="GO:0090729">
    <property type="term" value="F:toxin activity"/>
    <property type="evidence" value="ECO:0007669"/>
    <property type="project" value="UniProtKB-KW"/>
</dbReference>
<dbReference type="Gene3D" id="3.40.50.1010">
    <property type="entry name" value="5'-nuclease"/>
    <property type="match status" value="1"/>
</dbReference>
<dbReference type="EC" id="3.1.-.-" evidence="8"/>
<evidence type="ECO:0000256" key="1">
    <source>
        <dbReference type="ARBA" id="ARBA00001946"/>
    </source>
</evidence>
<evidence type="ECO:0000256" key="4">
    <source>
        <dbReference type="ARBA" id="ARBA00022723"/>
    </source>
</evidence>
<sequence length="138" mass="15077">MTPRYMLDTNICIHIRRARPLAVMRRFAKAIPGTVVTSVITYGELADGVARSQDPDEAGRRLAALARLIPVLPIEERVGALYGRLRADLAVAGRLIGGNDLWIGTHACVADLTLVTNNVGEFERVDGLRIEDWTIDAA</sequence>
<evidence type="ECO:0000256" key="5">
    <source>
        <dbReference type="ARBA" id="ARBA00022801"/>
    </source>
</evidence>
<evidence type="ECO:0000313" key="11">
    <source>
        <dbReference type="Proteomes" id="UP000246058"/>
    </source>
</evidence>
<comment type="similarity">
    <text evidence="7 8">Belongs to the PINc/VapC protein family.</text>
</comment>
<proteinExistence type="inferred from homology"/>
<dbReference type="HAMAP" id="MF_00265">
    <property type="entry name" value="VapC_Nob1"/>
    <property type="match status" value="1"/>
</dbReference>
<feature type="binding site" evidence="8">
    <location>
        <position position="8"/>
    </location>
    <ligand>
        <name>Mg(2+)</name>
        <dbReference type="ChEBI" id="CHEBI:18420"/>
    </ligand>
</feature>
<evidence type="ECO:0000256" key="7">
    <source>
        <dbReference type="ARBA" id="ARBA00038093"/>
    </source>
</evidence>
<evidence type="ECO:0000256" key="2">
    <source>
        <dbReference type="ARBA" id="ARBA00022649"/>
    </source>
</evidence>
<comment type="function">
    <text evidence="8">Toxic component of a toxin-antitoxin (TA) system. An RNase.</text>
</comment>
<protein>
    <recommendedName>
        <fullName evidence="8">Ribonuclease VapC</fullName>
        <shortName evidence="8">RNase VapC</shortName>
        <ecNumber evidence="8">3.1.-.-</ecNumber>
    </recommendedName>
    <alternativeName>
        <fullName evidence="8">Toxin VapC</fullName>
    </alternativeName>
</protein>
<dbReference type="GO" id="GO:0000287">
    <property type="term" value="F:magnesium ion binding"/>
    <property type="evidence" value="ECO:0007669"/>
    <property type="project" value="UniProtKB-UniRule"/>
</dbReference>
<keyword evidence="3 8" id="KW-0540">Nuclease</keyword>
<dbReference type="Pfam" id="PF01850">
    <property type="entry name" value="PIN"/>
    <property type="match status" value="1"/>
</dbReference>
<dbReference type="InterPro" id="IPR050556">
    <property type="entry name" value="Type_II_TA_system_RNase"/>
</dbReference>
<dbReference type="InterPro" id="IPR022907">
    <property type="entry name" value="VapC_family"/>
</dbReference>
<reference evidence="10 11" key="1">
    <citation type="submission" date="2018-05" db="EMBL/GenBank/DDBJ databases">
        <title>Complete Genome Sequence of Methylobacterium sp. 17Sr1-43.</title>
        <authorList>
            <person name="Srinivasan S."/>
        </authorList>
    </citation>
    <scope>NUCLEOTIDE SEQUENCE [LARGE SCALE GENOMIC DNA]</scope>
    <source>
        <strain evidence="10 11">17Sr1-43</strain>
    </source>
</reference>
<evidence type="ECO:0000256" key="8">
    <source>
        <dbReference type="HAMAP-Rule" id="MF_00265"/>
    </source>
</evidence>
<dbReference type="InterPro" id="IPR002716">
    <property type="entry name" value="PIN_dom"/>
</dbReference>
<dbReference type="AlphaFoldDB" id="A0A2U8VV54"/>
<dbReference type="GO" id="GO:0004540">
    <property type="term" value="F:RNA nuclease activity"/>
    <property type="evidence" value="ECO:0007669"/>
    <property type="project" value="InterPro"/>
</dbReference>
<dbReference type="OrthoDB" id="9796690at2"/>
<organism evidence="10 11">
    <name type="scientific">Methylobacterium radiodurans</name>
    <dbReference type="NCBI Taxonomy" id="2202828"/>
    <lineage>
        <taxon>Bacteria</taxon>
        <taxon>Pseudomonadati</taxon>
        <taxon>Pseudomonadota</taxon>
        <taxon>Alphaproteobacteria</taxon>
        <taxon>Hyphomicrobiales</taxon>
        <taxon>Methylobacteriaceae</taxon>
        <taxon>Methylobacterium</taxon>
    </lineage>
</organism>
<evidence type="ECO:0000313" key="10">
    <source>
        <dbReference type="EMBL" id="AWN37331.1"/>
    </source>
</evidence>
<keyword evidence="11" id="KW-1185">Reference proteome</keyword>
<comment type="cofactor">
    <cofactor evidence="1 8">
        <name>Mg(2+)</name>
        <dbReference type="ChEBI" id="CHEBI:18420"/>
    </cofactor>
</comment>
<accession>A0A2U8VV54</accession>
<feature type="binding site" evidence="8">
    <location>
        <position position="100"/>
    </location>
    <ligand>
        <name>Mg(2+)</name>
        <dbReference type="ChEBI" id="CHEBI:18420"/>
    </ligand>
</feature>
<dbReference type="KEGG" id="meti:DK427_17695"/>
<dbReference type="InterPro" id="IPR029060">
    <property type="entry name" value="PIN-like_dom_sf"/>
</dbReference>
<name>A0A2U8VV54_9HYPH</name>
<dbReference type="EMBL" id="CP029551">
    <property type="protein sequence ID" value="AWN37331.1"/>
    <property type="molecule type" value="Genomic_DNA"/>
</dbReference>
<keyword evidence="2 8" id="KW-1277">Toxin-antitoxin system</keyword>
<gene>
    <name evidence="8" type="primary">vapC</name>
    <name evidence="10" type="ORF">DK427_17695</name>
</gene>
<keyword evidence="8" id="KW-0800">Toxin</keyword>
<dbReference type="SUPFAM" id="SSF88723">
    <property type="entry name" value="PIN domain-like"/>
    <property type="match status" value="1"/>
</dbReference>
<dbReference type="PANTHER" id="PTHR33653:SF1">
    <property type="entry name" value="RIBONUCLEASE VAPC2"/>
    <property type="match status" value="1"/>
</dbReference>
<keyword evidence="6 8" id="KW-0460">Magnesium</keyword>
<dbReference type="Proteomes" id="UP000246058">
    <property type="component" value="Chromosome"/>
</dbReference>
<dbReference type="PANTHER" id="PTHR33653">
    <property type="entry name" value="RIBONUCLEASE VAPC2"/>
    <property type="match status" value="1"/>
</dbReference>
<dbReference type="GO" id="GO:0016787">
    <property type="term" value="F:hydrolase activity"/>
    <property type="evidence" value="ECO:0007669"/>
    <property type="project" value="UniProtKB-KW"/>
</dbReference>
<keyword evidence="4 8" id="KW-0479">Metal-binding</keyword>
<evidence type="ECO:0000259" key="9">
    <source>
        <dbReference type="Pfam" id="PF01850"/>
    </source>
</evidence>
<evidence type="ECO:0000256" key="6">
    <source>
        <dbReference type="ARBA" id="ARBA00022842"/>
    </source>
</evidence>
<feature type="domain" description="PIN" evidence="9">
    <location>
        <begin position="5"/>
        <end position="127"/>
    </location>
</feature>
<keyword evidence="5 8" id="KW-0378">Hydrolase</keyword>